<evidence type="ECO:0000313" key="2">
    <source>
        <dbReference type="EMBL" id="CAL4797171.1"/>
    </source>
</evidence>
<name>A0A9P1DJ23_9DINO</name>
<keyword evidence="3" id="KW-1185">Reference proteome</keyword>
<dbReference type="EMBL" id="CAMXCT020004663">
    <property type="protein sequence ID" value="CAL1163234.1"/>
    <property type="molecule type" value="Genomic_DNA"/>
</dbReference>
<evidence type="ECO:0000313" key="3">
    <source>
        <dbReference type="Proteomes" id="UP001152797"/>
    </source>
</evidence>
<accession>A0A9P1DJ23</accession>
<gene>
    <name evidence="1" type="ORF">C1SCF055_LOCUS35189</name>
</gene>
<dbReference type="AlphaFoldDB" id="A0A9P1DJ23"/>
<reference evidence="1" key="1">
    <citation type="submission" date="2022-10" db="EMBL/GenBank/DDBJ databases">
        <authorList>
            <person name="Chen Y."/>
            <person name="Dougan E. K."/>
            <person name="Chan C."/>
            <person name="Rhodes N."/>
            <person name="Thang M."/>
        </authorList>
    </citation>
    <scope>NUCLEOTIDE SEQUENCE</scope>
</reference>
<dbReference type="Proteomes" id="UP001152797">
    <property type="component" value="Unassembled WGS sequence"/>
</dbReference>
<evidence type="ECO:0000313" key="1">
    <source>
        <dbReference type="EMBL" id="CAI4009859.1"/>
    </source>
</evidence>
<feature type="non-terminal residue" evidence="1">
    <location>
        <position position="1"/>
    </location>
</feature>
<dbReference type="EMBL" id="CAMXCT030004663">
    <property type="protein sequence ID" value="CAL4797171.1"/>
    <property type="molecule type" value="Genomic_DNA"/>
</dbReference>
<organism evidence="1">
    <name type="scientific">Cladocopium goreaui</name>
    <dbReference type="NCBI Taxonomy" id="2562237"/>
    <lineage>
        <taxon>Eukaryota</taxon>
        <taxon>Sar</taxon>
        <taxon>Alveolata</taxon>
        <taxon>Dinophyceae</taxon>
        <taxon>Suessiales</taxon>
        <taxon>Symbiodiniaceae</taxon>
        <taxon>Cladocopium</taxon>
    </lineage>
</organism>
<comment type="caution">
    <text evidence="1">The sequence shown here is derived from an EMBL/GenBank/DDBJ whole genome shotgun (WGS) entry which is preliminary data.</text>
</comment>
<dbReference type="EMBL" id="CAMXCT010004663">
    <property type="protein sequence ID" value="CAI4009859.1"/>
    <property type="molecule type" value="Genomic_DNA"/>
</dbReference>
<proteinExistence type="predicted"/>
<reference evidence="2 3" key="2">
    <citation type="submission" date="2024-05" db="EMBL/GenBank/DDBJ databases">
        <authorList>
            <person name="Chen Y."/>
            <person name="Shah S."/>
            <person name="Dougan E. K."/>
            <person name="Thang M."/>
            <person name="Chan C."/>
        </authorList>
    </citation>
    <scope>NUCLEOTIDE SEQUENCE [LARGE SCALE GENOMIC DNA]</scope>
</reference>
<sequence length="107" mass="12681">EELKAFSPAAWHVDVEHQTRAMIEHIHQAMGATPQQLAPKAKKPYVTADVWELRIQKLRCRHQLKHLRRQLAKESMFACFINWKLRQESRTMRSPTLAMAPRYDAYR</sequence>
<protein>
    <submittedName>
        <fullName evidence="1">Uncharacterized protein</fullName>
    </submittedName>
</protein>